<dbReference type="AlphaFoldDB" id="A0A8T0T0H6"/>
<evidence type="ECO:0000313" key="3">
    <source>
        <dbReference type="Proteomes" id="UP000823388"/>
    </source>
</evidence>
<dbReference type="Proteomes" id="UP000823388">
    <property type="component" value="Chromosome 4N"/>
</dbReference>
<name>A0A8T0T0H6_PANVG</name>
<dbReference type="InterPro" id="IPR005174">
    <property type="entry name" value="KIB1-4_b-propeller"/>
</dbReference>
<comment type="caution">
    <text evidence="2">The sequence shown here is derived from an EMBL/GenBank/DDBJ whole genome shotgun (WGS) entry which is preliminary data.</text>
</comment>
<organism evidence="2 3">
    <name type="scientific">Panicum virgatum</name>
    <name type="common">Blackwell switchgrass</name>
    <dbReference type="NCBI Taxonomy" id="38727"/>
    <lineage>
        <taxon>Eukaryota</taxon>
        <taxon>Viridiplantae</taxon>
        <taxon>Streptophyta</taxon>
        <taxon>Embryophyta</taxon>
        <taxon>Tracheophyta</taxon>
        <taxon>Spermatophyta</taxon>
        <taxon>Magnoliopsida</taxon>
        <taxon>Liliopsida</taxon>
        <taxon>Poales</taxon>
        <taxon>Poaceae</taxon>
        <taxon>PACMAD clade</taxon>
        <taxon>Panicoideae</taxon>
        <taxon>Panicodae</taxon>
        <taxon>Paniceae</taxon>
        <taxon>Panicinae</taxon>
        <taxon>Panicum</taxon>
        <taxon>Panicum sect. Hiantes</taxon>
    </lineage>
</organism>
<dbReference type="Pfam" id="PF03478">
    <property type="entry name" value="Beta-prop_KIB1-4"/>
    <property type="match status" value="1"/>
</dbReference>
<reference evidence="2 3" key="1">
    <citation type="submission" date="2020-05" db="EMBL/GenBank/DDBJ databases">
        <title>WGS assembly of Panicum virgatum.</title>
        <authorList>
            <person name="Lovell J.T."/>
            <person name="Jenkins J."/>
            <person name="Shu S."/>
            <person name="Juenger T.E."/>
            <person name="Schmutz J."/>
        </authorList>
    </citation>
    <scope>NUCLEOTIDE SEQUENCE [LARGE SCALE GENOMIC DNA]</scope>
    <source>
        <strain evidence="3">cv. AP13</strain>
    </source>
</reference>
<dbReference type="EMBL" id="CM029044">
    <property type="protein sequence ID" value="KAG2604621.1"/>
    <property type="molecule type" value="Genomic_DNA"/>
</dbReference>
<sequence length="373" mass="42237">MASGGWSSLRADLLGEVSGLLPSDADHLRIHQVCTHWRASTPPPVAYSPWVLAGSAWWCGLVPIRDWSLRLPRRGAPRLDAGDPPAGLPYCCGASFGWLALVDDQRFPTRLVLWDPLSNTQIPLPCLSCLTRVFLSDDPLTSSNWAAIATQLKGLVGQTALFWHPRDATWTMMYEDGTYEIESMTFHDGKAYYVDREKNIIICDLGTGTDGDLPPKITRMEPVMNSLWRWDHSFHPVRGVHLVACNDDLLLVAQVYKPEWTSCETSCPGVSLRDRERVMDLGDHSLFLGDSGHTFALSSKEFPAIKPNCIYYTGKAYYDNWCWISVFHLKSNKVLEEVRCPEPEEVKQREAINWRPYAWFCPRAARAPFHKQQ</sequence>
<proteinExistence type="predicted"/>
<keyword evidence="3" id="KW-1185">Reference proteome</keyword>
<dbReference type="PANTHER" id="PTHR36901">
    <property type="entry name" value="F-BOX DOMAIN CONTAINING PROTEIN, EXPRESSED-RELATED"/>
    <property type="match status" value="1"/>
</dbReference>
<evidence type="ECO:0000259" key="1">
    <source>
        <dbReference type="Pfam" id="PF03478"/>
    </source>
</evidence>
<protein>
    <recommendedName>
        <fullName evidence="1">KIB1-4 beta-propeller domain-containing protein</fullName>
    </recommendedName>
</protein>
<gene>
    <name evidence="2" type="ORF">PVAP13_4NG112329</name>
</gene>
<dbReference type="PANTHER" id="PTHR36901:SF2">
    <property type="entry name" value="OS10G0520400 PROTEIN"/>
    <property type="match status" value="1"/>
</dbReference>
<accession>A0A8T0T0H6</accession>
<evidence type="ECO:0000313" key="2">
    <source>
        <dbReference type="EMBL" id="KAG2604621.1"/>
    </source>
</evidence>
<feature type="domain" description="KIB1-4 beta-propeller" evidence="1">
    <location>
        <begin position="86"/>
        <end position="319"/>
    </location>
</feature>